<reference evidence="2" key="1">
    <citation type="submission" date="2016-12" db="EMBL/GenBank/DDBJ databases">
        <title>The genomes of Aspergillus section Nigri reveals drivers in fungal speciation.</title>
        <authorList>
            <consortium name="DOE Joint Genome Institute"/>
            <person name="Vesth T.C."/>
            <person name="Nybo J."/>
            <person name="Theobald S."/>
            <person name="Brandl J."/>
            <person name="Frisvad J.C."/>
            <person name="Nielsen K.F."/>
            <person name="Lyhne E.K."/>
            <person name="Kogle M.E."/>
            <person name="Kuo A."/>
            <person name="Riley R."/>
            <person name="Clum A."/>
            <person name="Nolan M."/>
            <person name="Lipzen A."/>
            <person name="Salamov A."/>
            <person name="Henrissat B."/>
            <person name="Wiebenga A."/>
            <person name="De Vries R.P."/>
            <person name="Grigoriev I.V."/>
            <person name="Mortensen U.H."/>
            <person name="Andersen M.R."/>
            <person name="Baker S.E."/>
        </authorList>
    </citation>
    <scope>NUCLEOTIDE SEQUENCE [LARGE SCALE GENOMIC DNA]</scope>
    <source>
        <strain evidence="2">CBS 115656</strain>
    </source>
</reference>
<gene>
    <name evidence="2" type="ORF">BO87DRAFT_2802</name>
</gene>
<keyword evidence="1" id="KW-0472">Membrane</keyword>
<feature type="transmembrane region" description="Helical" evidence="1">
    <location>
        <begin position="43"/>
        <end position="61"/>
    </location>
</feature>
<evidence type="ECO:0000313" key="3">
    <source>
        <dbReference type="Proteomes" id="UP000247647"/>
    </source>
</evidence>
<keyword evidence="3" id="KW-1185">Reference proteome</keyword>
<protein>
    <submittedName>
        <fullName evidence="2">Uncharacterized protein</fullName>
    </submittedName>
</protein>
<sequence length="96" mass="11094">MLFQRLPCFLAQFVSKIGAIELGGFIAVFVWEYHFSWLNTYSGYLYHSLSALPCIFLCMCSNRVVICLLPRCITSGNEIFYIKNMGNQVARRRITK</sequence>
<dbReference type="EMBL" id="KZ821445">
    <property type="protein sequence ID" value="PYH39578.1"/>
    <property type="molecule type" value="Genomic_DNA"/>
</dbReference>
<dbReference type="AlphaFoldDB" id="A0A318ZH53"/>
<dbReference type="GeneID" id="37121383"/>
<accession>A0A318ZH53</accession>
<evidence type="ECO:0000256" key="1">
    <source>
        <dbReference type="SAM" id="Phobius"/>
    </source>
</evidence>
<evidence type="ECO:0000313" key="2">
    <source>
        <dbReference type="EMBL" id="PYH39578.1"/>
    </source>
</evidence>
<organism evidence="2 3">
    <name type="scientific">Aspergillus neoniger (strain CBS 115656)</name>
    <dbReference type="NCBI Taxonomy" id="1448310"/>
    <lineage>
        <taxon>Eukaryota</taxon>
        <taxon>Fungi</taxon>
        <taxon>Dikarya</taxon>
        <taxon>Ascomycota</taxon>
        <taxon>Pezizomycotina</taxon>
        <taxon>Eurotiomycetes</taxon>
        <taxon>Eurotiomycetidae</taxon>
        <taxon>Eurotiales</taxon>
        <taxon>Aspergillaceae</taxon>
        <taxon>Aspergillus</taxon>
        <taxon>Aspergillus subgen. Circumdati</taxon>
    </lineage>
</organism>
<feature type="transmembrane region" description="Helical" evidence="1">
    <location>
        <begin position="9"/>
        <end position="31"/>
    </location>
</feature>
<proteinExistence type="predicted"/>
<keyword evidence="1" id="KW-0812">Transmembrane</keyword>
<keyword evidence="1" id="KW-1133">Transmembrane helix</keyword>
<dbReference type="Proteomes" id="UP000247647">
    <property type="component" value="Unassembled WGS sequence"/>
</dbReference>
<name>A0A318ZH53_ASPNB</name>
<dbReference type="RefSeq" id="XP_025485056.1">
    <property type="nucleotide sequence ID" value="XM_025618927.1"/>
</dbReference>